<keyword evidence="2" id="KW-0238">DNA-binding</keyword>
<reference evidence="5 6" key="1">
    <citation type="submission" date="2024-09" db="EMBL/GenBank/DDBJ databases">
        <authorList>
            <person name="Sun Q."/>
            <person name="Mori K."/>
        </authorList>
    </citation>
    <scope>NUCLEOTIDE SEQUENCE [LARGE SCALE GENOMIC DNA]</scope>
    <source>
        <strain evidence="5 6">TBRC 0563</strain>
    </source>
</reference>
<dbReference type="PANTHER" id="PTHR44688:SF16">
    <property type="entry name" value="DNA-BINDING TRANSCRIPTIONAL ACTIVATOR DEVR_DOSR"/>
    <property type="match status" value="1"/>
</dbReference>
<feature type="domain" description="HTH luxR-type" evidence="4">
    <location>
        <begin position="123"/>
        <end position="186"/>
    </location>
</feature>
<name>A0ABV5YGD2_9ACTN</name>
<comment type="caution">
    <text evidence="5">The sequence shown here is derived from an EMBL/GenBank/DDBJ whole genome shotgun (WGS) entry which is preliminary data.</text>
</comment>
<keyword evidence="6" id="KW-1185">Reference proteome</keyword>
<evidence type="ECO:0000256" key="3">
    <source>
        <dbReference type="ARBA" id="ARBA00023163"/>
    </source>
</evidence>
<dbReference type="PRINTS" id="PR00038">
    <property type="entry name" value="HTHLUXR"/>
</dbReference>
<evidence type="ECO:0000313" key="6">
    <source>
        <dbReference type="Proteomes" id="UP001589627"/>
    </source>
</evidence>
<proteinExistence type="predicted"/>
<dbReference type="PROSITE" id="PS00622">
    <property type="entry name" value="HTH_LUXR_1"/>
    <property type="match status" value="1"/>
</dbReference>
<organism evidence="5 6">
    <name type="scientific">Actinoallomurus acaciae</name>
    <dbReference type="NCBI Taxonomy" id="502577"/>
    <lineage>
        <taxon>Bacteria</taxon>
        <taxon>Bacillati</taxon>
        <taxon>Actinomycetota</taxon>
        <taxon>Actinomycetes</taxon>
        <taxon>Streptosporangiales</taxon>
        <taxon>Thermomonosporaceae</taxon>
        <taxon>Actinoallomurus</taxon>
    </lineage>
</organism>
<dbReference type="Pfam" id="PF00196">
    <property type="entry name" value="GerE"/>
    <property type="match status" value="1"/>
</dbReference>
<dbReference type="InterPro" id="IPR036388">
    <property type="entry name" value="WH-like_DNA-bd_sf"/>
</dbReference>
<dbReference type="PANTHER" id="PTHR44688">
    <property type="entry name" value="DNA-BINDING TRANSCRIPTIONAL ACTIVATOR DEVR_DOSR"/>
    <property type="match status" value="1"/>
</dbReference>
<evidence type="ECO:0000256" key="1">
    <source>
        <dbReference type="ARBA" id="ARBA00023015"/>
    </source>
</evidence>
<dbReference type="SUPFAM" id="SSF46894">
    <property type="entry name" value="C-terminal effector domain of the bipartite response regulators"/>
    <property type="match status" value="1"/>
</dbReference>
<evidence type="ECO:0000313" key="5">
    <source>
        <dbReference type="EMBL" id="MFB9833658.1"/>
    </source>
</evidence>
<gene>
    <name evidence="5" type="ORF">ACFFNX_15820</name>
</gene>
<evidence type="ECO:0000256" key="2">
    <source>
        <dbReference type="ARBA" id="ARBA00023125"/>
    </source>
</evidence>
<dbReference type="Gene3D" id="1.10.10.10">
    <property type="entry name" value="Winged helix-like DNA-binding domain superfamily/Winged helix DNA-binding domain"/>
    <property type="match status" value="1"/>
</dbReference>
<keyword evidence="3" id="KW-0804">Transcription</keyword>
<protein>
    <submittedName>
        <fullName evidence="5">LuxR C-terminal-related transcriptional regulator</fullName>
    </submittedName>
</protein>
<keyword evidence="1" id="KW-0805">Transcription regulation</keyword>
<dbReference type="RefSeq" id="WP_378201735.1">
    <property type="nucleotide sequence ID" value="NZ_JBHLZP010000098.1"/>
</dbReference>
<dbReference type="InterPro" id="IPR016032">
    <property type="entry name" value="Sig_transdc_resp-reg_C-effctor"/>
</dbReference>
<dbReference type="Proteomes" id="UP001589627">
    <property type="component" value="Unassembled WGS sequence"/>
</dbReference>
<dbReference type="PROSITE" id="PS50043">
    <property type="entry name" value="HTH_LUXR_2"/>
    <property type="match status" value="1"/>
</dbReference>
<feature type="non-terminal residue" evidence="5">
    <location>
        <position position="1"/>
    </location>
</feature>
<evidence type="ECO:0000259" key="4">
    <source>
        <dbReference type="PROSITE" id="PS50043"/>
    </source>
</evidence>
<dbReference type="InterPro" id="IPR000792">
    <property type="entry name" value="Tscrpt_reg_LuxR_C"/>
</dbReference>
<dbReference type="SMART" id="SM00421">
    <property type="entry name" value="HTH_LUXR"/>
    <property type="match status" value="1"/>
</dbReference>
<accession>A0ABV5YGD2</accession>
<dbReference type="EMBL" id="JBHLZP010000098">
    <property type="protein sequence ID" value="MFB9833658.1"/>
    <property type="molecule type" value="Genomic_DNA"/>
</dbReference>
<sequence>RCHALLGDGAAARSPATEEVELARRWGSPRALSTALAAFGAVTADPEAAFEAVTVLDGVDAELHRAVALVDLGAVELETGAADRARDHLQDGFALARMVGARPVWLRAARYIKRAGDRPDLGRIGGVTALTAQERAAAERAAAGATNRQIADDMVLTQRTVEQYLTSVYRKLGITGRPQLAAALSC</sequence>